<dbReference type="InterPro" id="IPR016169">
    <property type="entry name" value="FAD-bd_PCMH_sub2"/>
</dbReference>
<dbReference type="Gene3D" id="3.40.462.20">
    <property type="match status" value="1"/>
</dbReference>
<evidence type="ECO:0000259" key="6">
    <source>
        <dbReference type="PROSITE" id="PS51387"/>
    </source>
</evidence>
<keyword evidence="2" id="KW-0285">Flavoprotein</keyword>
<dbReference type="PROSITE" id="PS51387">
    <property type="entry name" value="FAD_PCMH"/>
    <property type="match status" value="1"/>
</dbReference>
<dbReference type="Proteomes" id="UP000800097">
    <property type="component" value="Unassembled WGS sequence"/>
</dbReference>
<evidence type="ECO:0000256" key="3">
    <source>
        <dbReference type="ARBA" id="ARBA00022827"/>
    </source>
</evidence>
<dbReference type="Gene3D" id="3.30.465.10">
    <property type="match status" value="2"/>
</dbReference>
<accession>A0A6A6JSS4</accession>
<feature type="chain" id="PRO_5025479134" evidence="5">
    <location>
        <begin position="19"/>
        <end position="543"/>
    </location>
</feature>
<dbReference type="InterPro" id="IPR036318">
    <property type="entry name" value="FAD-bd_PCMH-like_sf"/>
</dbReference>
<dbReference type="GeneID" id="54555215"/>
<dbReference type="InterPro" id="IPR012951">
    <property type="entry name" value="BBE"/>
</dbReference>
<dbReference type="Pfam" id="PF01565">
    <property type="entry name" value="FAD_binding_4"/>
    <property type="match status" value="1"/>
</dbReference>
<evidence type="ECO:0000256" key="2">
    <source>
        <dbReference type="ARBA" id="ARBA00022630"/>
    </source>
</evidence>
<dbReference type="InterPro" id="IPR006094">
    <property type="entry name" value="Oxid_FAD_bind_N"/>
</dbReference>
<protein>
    <submittedName>
        <fullName evidence="7">FAD-binding domain-containing protein</fullName>
    </submittedName>
</protein>
<evidence type="ECO:0000313" key="7">
    <source>
        <dbReference type="EMBL" id="KAF2279163.1"/>
    </source>
</evidence>
<proteinExistence type="inferred from homology"/>
<sequence>MKVSSLLTASAFAAGAVAQAFEDVDFNVTEALLQNHFDVTLAPELLEFVNNGQLGSKRSLPEPCATACKSLKAVYGSSKLISQGTTEYTAFQAAYWSNQQASVSPRCVFKPSEPIEVSSTVLISRLTQCPFAVRGGTHASFAGASSIEGGITLSMENLNQIKVSSDKKTVDVGPGNRWASTYQALENHGLAVVGGRMSPVGVPGLVLGGGFSFFSNKLGWACDNVAAFEVVTASGRIITANATLFPDLYWALRGGGNNFGIVTNFKLYAFEQGKMWGGQRIYAENQFEKVKDAIFKFGNETSSTDTDAAQIVSFAAIPRLGNVAITQLHYAKPVASAPIFSDFNVIPAISDNTDVRLLSELAILMNEGSHDTGLRQVMWDVTFKLDRGIFDFLTATFFAAVPSLSDVEGLFAAISIQAITEGQLTGMQRNGGNALGLKPEKGPFFIMNMGSSWTNPTDDSRLYKFLNDITETVKAYAKSKGIDNDFVYLNYASEFQDPIASYGADNVERLRAISRKYDPGQVFQRLQPGGFKLSGGPPNQSEP</sequence>
<keyword evidence="5" id="KW-0732">Signal</keyword>
<dbReference type="PANTHER" id="PTHR42973">
    <property type="entry name" value="BINDING OXIDOREDUCTASE, PUTATIVE (AFU_ORTHOLOGUE AFUA_1G17690)-RELATED"/>
    <property type="match status" value="1"/>
</dbReference>
<keyword evidence="8" id="KW-1185">Reference proteome</keyword>
<dbReference type="GO" id="GO:0016491">
    <property type="term" value="F:oxidoreductase activity"/>
    <property type="evidence" value="ECO:0007669"/>
    <property type="project" value="UniProtKB-KW"/>
</dbReference>
<feature type="domain" description="FAD-binding PCMH-type" evidence="6">
    <location>
        <begin position="101"/>
        <end position="272"/>
    </location>
</feature>
<dbReference type="InterPro" id="IPR016166">
    <property type="entry name" value="FAD-bd_PCMH"/>
</dbReference>
<comment type="similarity">
    <text evidence="1">Belongs to the oxygen-dependent FAD-linked oxidoreductase family.</text>
</comment>
<dbReference type="AlphaFoldDB" id="A0A6A6JSS4"/>
<keyword evidence="4" id="KW-0560">Oxidoreductase</keyword>
<feature type="signal peptide" evidence="5">
    <location>
        <begin position="1"/>
        <end position="18"/>
    </location>
</feature>
<dbReference type="OrthoDB" id="2151789at2759"/>
<evidence type="ECO:0000256" key="5">
    <source>
        <dbReference type="SAM" id="SignalP"/>
    </source>
</evidence>
<gene>
    <name evidence="7" type="ORF">EI97DRAFT_481257</name>
</gene>
<dbReference type="SUPFAM" id="SSF56176">
    <property type="entry name" value="FAD-binding/transporter-associated domain-like"/>
    <property type="match status" value="1"/>
</dbReference>
<evidence type="ECO:0000313" key="8">
    <source>
        <dbReference type="Proteomes" id="UP000800097"/>
    </source>
</evidence>
<dbReference type="PANTHER" id="PTHR42973:SF34">
    <property type="entry name" value="FAD BINDING DOMAIN PROTEIN (AFU_ORTHOLOGUE AFUA_3G02770)"/>
    <property type="match status" value="1"/>
</dbReference>
<reference evidence="7" key="1">
    <citation type="journal article" date="2020" name="Stud. Mycol.">
        <title>101 Dothideomycetes genomes: a test case for predicting lifestyles and emergence of pathogens.</title>
        <authorList>
            <person name="Haridas S."/>
            <person name="Albert R."/>
            <person name="Binder M."/>
            <person name="Bloem J."/>
            <person name="Labutti K."/>
            <person name="Salamov A."/>
            <person name="Andreopoulos B."/>
            <person name="Baker S."/>
            <person name="Barry K."/>
            <person name="Bills G."/>
            <person name="Bluhm B."/>
            <person name="Cannon C."/>
            <person name="Castanera R."/>
            <person name="Culley D."/>
            <person name="Daum C."/>
            <person name="Ezra D."/>
            <person name="Gonzalez J."/>
            <person name="Henrissat B."/>
            <person name="Kuo A."/>
            <person name="Liang C."/>
            <person name="Lipzen A."/>
            <person name="Lutzoni F."/>
            <person name="Magnuson J."/>
            <person name="Mondo S."/>
            <person name="Nolan M."/>
            <person name="Ohm R."/>
            <person name="Pangilinan J."/>
            <person name="Park H.-J."/>
            <person name="Ramirez L."/>
            <person name="Alfaro M."/>
            <person name="Sun H."/>
            <person name="Tritt A."/>
            <person name="Yoshinaga Y."/>
            <person name="Zwiers L.-H."/>
            <person name="Turgeon B."/>
            <person name="Goodwin S."/>
            <person name="Spatafora J."/>
            <person name="Crous P."/>
            <person name="Grigoriev I."/>
        </authorList>
    </citation>
    <scope>NUCLEOTIDE SEQUENCE</scope>
    <source>
        <strain evidence="7">CBS 379.55</strain>
    </source>
</reference>
<organism evidence="7 8">
    <name type="scientific">Westerdykella ornata</name>
    <dbReference type="NCBI Taxonomy" id="318751"/>
    <lineage>
        <taxon>Eukaryota</taxon>
        <taxon>Fungi</taxon>
        <taxon>Dikarya</taxon>
        <taxon>Ascomycota</taxon>
        <taxon>Pezizomycotina</taxon>
        <taxon>Dothideomycetes</taxon>
        <taxon>Pleosporomycetidae</taxon>
        <taxon>Pleosporales</taxon>
        <taxon>Sporormiaceae</taxon>
        <taxon>Westerdykella</taxon>
    </lineage>
</organism>
<name>A0A6A6JSS4_WESOR</name>
<dbReference type="InterPro" id="IPR050416">
    <property type="entry name" value="FAD-linked_Oxidoreductase"/>
</dbReference>
<keyword evidence="3" id="KW-0274">FAD</keyword>
<evidence type="ECO:0000256" key="1">
    <source>
        <dbReference type="ARBA" id="ARBA00005466"/>
    </source>
</evidence>
<dbReference type="RefSeq" id="XP_033656702.1">
    <property type="nucleotide sequence ID" value="XM_033802040.1"/>
</dbReference>
<evidence type="ECO:0000256" key="4">
    <source>
        <dbReference type="ARBA" id="ARBA00023002"/>
    </source>
</evidence>
<dbReference type="Pfam" id="PF08031">
    <property type="entry name" value="BBE"/>
    <property type="match status" value="1"/>
</dbReference>
<dbReference type="GO" id="GO:0071949">
    <property type="term" value="F:FAD binding"/>
    <property type="evidence" value="ECO:0007669"/>
    <property type="project" value="InterPro"/>
</dbReference>
<dbReference type="EMBL" id="ML986486">
    <property type="protein sequence ID" value="KAF2279163.1"/>
    <property type="molecule type" value="Genomic_DNA"/>
</dbReference>